<dbReference type="EMBL" id="CP020814">
    <property type="protein sequence ID" value="ARK28836.1"/>
    <property type="molecule type" value="Genomic_DNA"/>
</dbReference>
<dbReference type="GO" id="GO:0004792">
    <property type="term" value="F:thiosulfate-cyanide sulfurtransferase activity"/>
    <property type="evidence" value="ECO:0007669"/>
    <property type="project" value="UniProtKB-EC"/>
</dbReference>
<proteinExistence type="predicted"/>
<dbReference type="Gene3D" id="3.40.250.10">
    <property type="entry name" value="Rhodanese-like domain"/>
    <property type="match status" value="1"/>
</dbReference>
<dbReference type="RefSeq" id="WP_084372390.1">
    <property type="nucleotide sequence ID" value="NZ_CP020814.1"/>
</dbReference>
<dbReference type="PROSITE" id="PS50206">
    <property type="entry name" value="RHODANESE_3"/>
    <property type="match status" value="1"/>
</dbReference>
<keyword evidence="3" id="KW-1185">Reference proteome</keyword>
<dbReference type="PANTHER" id="PTHR43031:SF17">
    <property type="entry name" value="SULFURTRANSFERASE YTWF-RELATED"/>
    <property type="match status" value="1"/>
</dbReference>
<dbReference type="SMART" id="SM00450">
    <property type="entry name" value="RHOD"/>
    <property type="match status" value="1"/>
</dbReference>
<dbReference type="CDD" id="cd00158">
    <property type="entry name" value="RHOD"/>
    <property type="match status" value="1"/>
</dbReference>
<accession>A0A1X9M5W4</accession>
<organism evidence="2 3">
    <name type="scientific">Halalkalibacter krulwichiae</name>
    <dbReference type="NCBI Taxonomy" id="199441"/>
    <lineage>
        <taxon>Bacteria</taxon>
        <taxon>Bacillati</taxon>
        <taxon>Bacillota</taxon>
        <taxon>Bacilli</taxon>
        <taxon>Bacillales</taxon>
        <taxon>Bacillaceae</taxon>
        <taxon>Halalkalibacter</taxon>
    </lineage>
</organism>
<evidence type="ECO:0000313" key="2">
    <source>
        <dbReference type="EMBL" id="ARK28836.1"/>
    </source>
</evidence>
<dbReference type="SUPFAM" id="SSF52821">
    <property type="entry name" value="Rhodanese/Cell cycle control phosphatase"/>
    <property type="match status" value="1"/>
</dbReference>
<dbReference type="PANTHER" id="PTHR43031">
    <property type="entry name" value="FAD-DEPENDENT OXIDOREDUCTASE"/>
    <property type="match status" value="1"/>
</dbReference>
<dbReference type="STRING" id="199441.BkAM31D_02630"/>
<dbReference type="Proteomes" id="UP000193006">
    <property type="component" value="Chromosome"/>
</dbReference>
<dbReference type="Pfam" id="PF00581">
    <property type="entry name" value="Rhodanese"/>
    <property type="match status" value="1"/>
</dbReference>
<name>A0A1X9M5W4_9BACI</name>
<keyword evidence="2" id="KW-0808">Transferase</keyword>
<dbReference type="InterPro" id="IPR036873">
    <property type="entry name" value="Rhodanese-like_dom_sf"/>
</dbReference>
<dbReference type="KEGG" id="bkw:BkAM31D_02630"/>
<evidence type="ECO:0000259" key="1">
    <source>
        <dbReference type="PROSITE" id="PS50206"/>
    </source>
</evidence>
<gene>
    <name evidence="2" type="primary">pspE_1</name>
    <name evidence="2" type="ORF">BkAM31D_02630</name>
</gene>
<evidence type="ECO:0000313" key="3">
    <source>
        <dbReference type="Proteomes" id="UP000193006"/>
    </source>
</evidence>
<reference evidence="2 3" key="1">
    <citation type="submission" date="2017-04" db="EMBL/GenBank/DDBJ databases">
        <title>Bacillus krulwichiae AM31D Genome sequencing and assembly.</title>
        <authorList>
            <person name="Krulwich T.A."/>
            <person name="Anastor L."/>
            <person name="Ehrlich R."/>
            <person name="Ehrlich G.D."/>
            <person name="Janto B."/>
        </authorList>
    </citation>
    <scope>NUCLEOTIDE SEQUENCE [LARGE SCALE GENOMIC DNA]</scope>
    <source>
        <strain evidence="2 3">AM31D</strain>
    </source>
</reference>
<sequence length="89" mass="9967">MTEQHGNYFFIDVRESNEYIEGHIDGMVNIPLSTLGEHTDLIPKGDTIVIICRSGNRSFQAANILKDLGYQDLVNVKGGMLTWEGEVIK</sequence>
<feature type="domain" description="Rhodanese" evidence="1">
    <location>
        <begin position="4"/>
        <end position="89"/>
    </location>
</feature>
<dbReference type="AlphaFoldDB" id="A0A1X9M5W4"/>
<dbReference type="EC" id="2.8.1.1" evidence="2"/>
<dbReference type="InterPro" id="IPR050229">
    <property type="entry name" value="GlpE_sulfurtransferase"/>
</dbReference>
<dbReference type="InterPro" id="IPR001763">
    <property type="entry name" value="Rhodanese-like_dom"/>
</dbReference>
<protein>
    <submittedName>
        <fullName evidence="2">Thiosulfate sulfurtransferase PspE</fullName>
        <ecNumber evidence="2">2.8.1.1</ecNumber>
    </submittedName>
</protein>